<feature type="transmembrane region" description="Helical" evidence="6">
    <location>
        <begin position="271"/>
        <end position="295"/>
    </location>
</feature>
<feature type="transmembrane region" description="Helical" evidence="6">
    <location>
        <begin position="316"/>
        <end position="336"/>
    </location>
</feature>
<evidence type="ECO:0000256" key="4">
    <source>
        <dbReference type="ARBA" id="ARBA00022989"/>
    </source>
</evidence>
<feature type="transmembrane region" description="Helical" evidence="6">
    <location>
        <begin position="463"/>
        <end position="481"/>
    </location>
</feature>
<sequence>MAGGMKRLAKETAVYGLSSIVGRFLNWMLVPMYTRVLAGTGDYGIVTNLYGWTALLLVLLTYGMETGFFRFINKKEEQEPMRVYASVLYCLLGSSALFSVAVFALLPSISASLGYGDHPEYIGMMAGIVAVDAFCCIPFAYLRYKGKAWRFAGIKLLSIILNIILNIFFLITCPWLHTHYPEAISWFYRPDYGVGYVFVANVFTTLITLLLLIPDILPGIRAKVDGTVLKQILRYSFPILILGIAGIFNQTADKILFPFLFDDKEYANEQLGIYGACFKIAVVMVMFTQAFRYAYEPFIFAKNKSDDNKKAYSEAMKYFIIFALFIFLGVMFYIDILKYFVGPAYYPGLRVVPIVMLGELFFGIYFNLSLWYKLIDQTRWGAYFSTIGCVATVSIILLFGPSQGYMACAWASFFCNLLMMLLSYFVGQKKFPIEYDLKSAFLYFGVAAVLYVAGMALPIQSEWLRLGYRTILLGIFIAFMVKRDLPLRELPYVGRFFC</sequence>
<name>A0A173W4E1_PARDI</name>
<feature type="transmembrane region" description="Helical" evidence="6">
    <location>
        <begin position="380"/>
        <end position="398"/>
    </location>
</feature>
<protein>
    <submittedName>
        <fullName evidence="7">Uncharacterized protein</fullName>
    </submittedName>
</protein>
<reference evidence="7 8" key="1">
    <citation type="submission" date="2015-09" db="EMBL/GenBank/DDBJ databases">
        <authorList>
            <consortium name="Pathogen Informatics"/>
        </authorList>
    </citation>
    <scope>NUCLEOTIDE SEQUENCE [LARGE SCALE GENOMIC DNA]</scope>
    <source>
        <strain evidence="7 8">2789STDY5608872</strain>
    </source>
</reference>
<feature type="transmembrane region" description="Helical" evidence="6">
    <location>
        <begin position="232"/>
        <end position="251"/>
    </location>
</feature>
<proteinExistence type="predicted"/>
<keyword evidence="3 6" id="KW-0812">Transmembrane</keyword>
<dbReference type="RefSeq" id="WP_057320022.1">
    <property type="nucleotide sequence ID" value="NZ_CYXP01000014.1"/>
</dbReference>
<dbReference type="InterPro" id="IPR050833">
    <property type="entry name" value="Poly_Biosynth_Transport"/>
</dbReference>
<dbReference type="PANTHER" id="PTHR30250:SF11">
    <property type="entry name" value="O-ANTIGEN TRANSPORTER-RELATED"/>
    <property type="match status" value="1"/>
</dbReference>
<feature type="transmembrane region" description="Helical" evidence="6">
    <location>
        <begin position="12"/>
        <end position="29"/>
    </location>
</feature>
<feature type="transmembrane region" description="Helical" evidence="6">
    <location>
        <begin position="404"/>
        <end position="427"/>
    </location>
</feature>
<feature type="transmembrane region" description="Helical" evidence="6">
    <location>
        <begin position="121"/>
        <end position="144"/>
    </location>
</feature>
<gene>
    <name evidence="7" type="ORF">ERS852429_04262</name>
</gene>
<comment type="subcellular location">
    <subcellularLocation>
        <location evidence="1">Cell membrane</location>
        <topology evidence="1">Multi-pass membrane protein</topology>
    </subcellularLocation>
</comment>
<organism evidence="7 8">
    <name type="scientific">Parabacteroides distasonis</name>
    <dbReference type="NCBI Taxonomy" id="823"/>
    <lineage>
        <taxon>Bacteria</taxon>
        <taxon>Pseudomonadati</taxon>
        <taxon>Bacteroidota</taxon>
        <taxon>Bacteroidia</taxon>
        <taxon>Bacteroidales</taxon>
        <taxon>Tannerellaceae</taxon>
        <taxon>Parabacteroides</taxon>
    </lineage>
</organism>
<evidence type="ECO:0000256" key="5">
    <source>
        <dbReference type="ARBA" id="ARBA00023136"/>
    </source>
</evidence>
<keyword evidence="4 6" id="KW-1133">Transmembrane helix</keyword>
<dbReference type="EMBL" id="CYXP01000014">
    <property type="protein sequence ID" value="CUN33098.1"/>
    <property type="molecule type" value="Genomic_DNA"/>
</dbReference>
<feature type="transmembrane region" description="Helical" evidence="6">
    <location>
        <begin position="197"/>
        <end position="220"/>
    </location>
</feature>
<feature type="transmembrane region" description="Helical" evidence="6">
    <location>
        <begin position="439"/>
        <end position="457"/>
    </location>
</feature>
<feature type="transmembrane region" description="Helical" evidence="6">
    <location>
        <begin position="49"/>
        <end position="71"/>
    </location>
</feature>
<keyword evidence="5 6" id="KW-0472">Membrane</keyword>
<accession>A0A173W4E1</accession>
<evidence type="ECO:0000256" key="6">
    <source>
        <dbReference type="SAM" id="Phobius"/>
    </source>
</evidence>
<dbReference type="AlphaFoldDB" id="A0A173W4E1"/>
<evidence type="ECO:0000256" key="2">
    <source>
        <dbReference type="ARBA" id="ARBA00022475"/>
    </source>
</evidence>
<evidence type="ECO:0000256" key="3">
    <source>
        <dbReference type="ARBA" id="ARBA00022692"/>
    </source>
</evidence>
<keyword evidence="2" id="KW-1003">Cell membrane</keyword>
<dbReference type="Proteomes" id="UP000095591">
    <property type="component" value="Unassembled WGS sequence"/>
</dbReference>
<dbReference type="GO" id="GO:0005886">
    <property type="term" value="C:plasma membrane"/>
    <property type="evidence" value="ECO:0007669"/>
    <property type="project" value="UniProtKB-SubCell"/>
</dbReference>
<dbReference type="PANTHER" id="PTHR30250">
    <property type="entry name" value="PST FAMILY PREDICTED COLANIC ACID TRANSPORTER"/>
    <property type="match status" value="1"/>
</dbReference>
<evidence type="ECO:0000313" key="7">
    <source>
        <dbReference type="EMBL" id="CUN33098.1"/>
    </source>
</evidence>
<feature type="transmembrane region" description="Helical" evidence="6">
    <location>
        <begin position="83"/>
        <end position="109"/>
    </location>
</feature>
<feature type="transmembrane region" description="Helical" evidence="6">
    <location>
        <begin position="348"/>
        <end position="368"/>
    </location>
</feature>
<evidence type="ECO:0000256" key="1">
    <source>
        <dbReference type="ARBA" id="ARBA00004651"/>
    </source>
</evidence>
<feature type="transmembrane region" description="Helical" evidence="6">
    <location>
        <begin position="156"/>
        <end position="177"/>
    </location>
</feature>
<evidence type="ECO:0000313" key="8">
    <source>
        <dbReference type="Proteomes" id="UP000095591"/>
    </source>
</evidence>